<sequence>MSAIVLKGYKEGYEIELKQEASFKDITKELEELIDKLKQEKKIEEKDSISFDVKTGKRLLSDEQCQKIEKIITKYENFTIHRIISDVVEMKDAMELIQNKSVHIVGDVIRNGQVKTVNGDLLFLGDVHQGGILRATGNIYSLGNIHGIIHAGFDSNITSVIVGNIKGAQQLRIGDLVDIVDEEKVTASSETIVYVNELHALEFETLDKLKILRPKIFNQVGGI</sequence>
<keyword evidence="11" id="KW-1185">Reference proteome</keyword>
<dbReference type="RefSeq" id="WP_025021637.1">
    <property type="nucleotide sequence ID" value="NZ_AZGD01000090.1"/>
</dbReference>
<evidence type="ECO:0000259" key="9">
    <source>
        <dbReference type="Pfam" id="PF22642"/>
    </source>
</evidence>
<evidence type="ECO:0000256" key="7">
    <source>
        <dbReference type="SAM" id="Coils"/>
    </source>
</evidence>
<dbReference type="AlphaFoldDB" id="A0A0R1WMF8"/>
<proteinExistence type="inferred from homology"/>
<keyword evidence="3 6" id="KW-0717">Septation</keyword>
<dbReference type="GO" id="GO:1901891">
    <property type="term" value="P:regulation of cell septum assembly"/>
    <property type="evidence" value="ECO:0007669"/>
    <property type="project" value="InterPro"/>
</dbReference>
<evidence type="ECO:0000313" key="11">
    <source>
        <dbReference type="Proteomes" id="UP000051054"/>
    </source>
</evidence>
<dbReference type="HAMAP" id="MF_00267">
    <property type="entry name" value="MinC"/>
    <property type="match status" value="1"/>
</dbReference>
<dbReference type="GO" id="GO:0000917">
    <property type="term" value="P:division septum assembly"/>
    <property type="evidence" value="ECO:0007669"/>
    <property type="project" value="UniProtKB-KW"/>
</dbReference>
<dbReference type="PANTHER" id="PTHR34108">
    <property type="entry name" value="SEPTUM SITE-DETERMINING PROTEIN MINC"/>
    <property type="match status" value="1"/>
</dbReference>
<dbReference type="Gene3D" id="2.160.20.70">
    <property type="match status" value="1"/>
</dbReference>
<evidence type="ECO:0000256" key="1">
    <source>
        <dbReference type="ARBA" id="ARBA00006291"/>
    </source>
</evidence>
<dbReference type="PANTHER" id="PTHR34108:SF1">
    <property type="entry name" value="SEPTUM SITE-DETERMINING PROTEIN MINC"/>
    <property type="match status" value="1"/>
</dbReference>
<evidence type="ECO:0000256" key="3">
    <source>
        <dbReference type="ARBA" id="ARBA00023210"/>
    </source>
</evidence>
<evidence type="ECO:0000313" key="10">
    <source>
        <dbReference type="EMBL" id="KRM19096.1"/>
    </source>
</evidence>
<evidence type="ECO:0000259" key="8">
    <source>
        <dbReference type="Pfam" id="PF03775"/>
    </source>
</evidence>
<dbReference type="Proteomes" id="UP000051054">
    <property type="component" value="Unassembled WGS sequence"/>
</dbReference>
<comment type="subunit">
    <text evidence="5 6">Interacts with MinD and FtsZ.</text>
</comment>
<dbReference type="STRING" id="1423755.FC40_GL000886"/>
<evidence type="ECO:0000256" key="6">
    <source>
        <dbReference type="HAMAP-Rule" id="MF_00267"/>
    </source>
</evidence>
<dbReference type="eggNOG" id="COG0850">
    <property type="taxonomic scope" value="Bacteria"/>
</dbReference>
<keyword evidence="2 6" id="KW-0132">Cell division</keyword>
<protein>
    <recommendedName>
        <fullName evidence="6">Probable septum site-determining protein MinC</fullName>
    </recommendedName>
</protein>
<dbReference type="OrthoDB" id="9790810at2"/>
<accession>A0A0R1WMF8</accession>
<dbReference type="Pfam" id="PF22642">
    <property type="entry name" value="MinC_N_1"/>
    <property type="match status" value="1"/>
</dbReference>
<reference evidence="10 11" key="1">
    <citation type="journal article" date="2015" name="Genome Announc.">
        <title>Expanding the biotechnology potential of lactobacilli through comparative genomics of 213 strains and associated genera.</title>
        <authorList>
            <person name="Sun Z."/>
            <person name="Harris H.M."/>
            <person name="McCann A."/>
            <person name="Guo C."/>
            <person name="Argimon S."/>
            <person name="Zhang W."/>
            <person name="Yang X."/>
            <person name="Jeffery I.B."/>
            <person name="Cooney J.C."/>
            <person name="Kagawa T.F."/>
            <person name="Liu W."/>
            <person name="Song Y."/>
            <person name="Salvetti E."/>
            <person name="Wrobel A."/>
            <person name="Rasinkangas P."/>
            <person name="Parkhill J."/>
            <person name="Rea M.C."/>
            <person name="O'Sullivan O."/>
            <person name="Ritari J."/>
            <person name="Douillard F.P."/>
            <person name="Paul Ross R."/>
            <person name="Yang R."/>
            <person name="Briner A.E."/>
            <person name="Felis G.E."/>
            <person name="de Vos W.M."/>
            <person name="Barrangou R."/>
            <person name="Klaenhammer T.R."/>
            <person name="Caufield P.W."/>
            <person name="Cui Y."/>
            <person name="Zhang H."/>
            <person name="O'Toole P.W."/>
        </authorList>
    </citation>
    <scope>NUCLEOTIDE SEQUENCE [LARGE SCALE GENOMIC DNA]</scope>
    <source>
        <strain evidence="10 11">DSM 18933</strain>
    </source>
</reference>
<feature type="coiled-coil region" evidence="7">
    <location>
        <begin position="20"/>
        <end position="47"/>
    </location>
</feature>
<dbReference type="Pfam" id="PF03775">
    <property type="entry name" value="MinC_C"/>
    <property type="match status" value="1"/>
</dbReference>
<dbReference type="SUPFAM" id="SSF63848">
    <property type="entry name" value="Cell-division inhibitor MinC, C-terminal domain"/>
    <property type="match status" value="1"/>
</dbReference>
<organism evidence="10 11">
    <name type="scientific">Ligilactobacillus hayakitensis DSM 18933 = JCM 14209</name>
    <dbReference type="NCBI Taxonomy" id="1423755"/>
    <lineage>
        <taxon>Bacteria</taxon>
        <taxon>Bacillati</taxon>
        <taxon>Bacillota</taxon>
        <taxon>Bacilli</taxon>
        <taxon>Lactobacillales</taxon>
        <taxon>Lactobacillaceae</taxon>
        <taxon>Ligilactobacillus</taxon>
    </lineage>
</organism>
<feature type="domain" description="Septum site-determining protein MinC N-terminal" evidence="9">
    <location>
        <begin position="4"/>
        <end position="83"/>
    </location>
</feature>
<dbReference type="PATRIC" id="fig|1423755.3.peg.940"/>
<dbReference type="InterPro" id="IPR055219">
    <property type="entry name" value="MinC_N_1"/>
</dbReference>
<dbReference type="Gene3D" id="3.30.160.540">
    <property type="match status" value="1"/>
</dbReference>
<comment type="function">
    <text evidence="6">Cell division inhibitor that blocks the formation of polar Z ring septums. Rapidly oscillates between the poles of the cell to destabilize FtsZ filaments that have formed before they mature into polar Z rings. Prevents FtsZ polymerization.</text>
</comment>
<feature type="domain" description="Septum formation inhibitor MinC C-terminal" evidence="8">
    <location>
        <begin position="106"/>
        <end position="195"/>
    </location>
</feature>
<dbReference type="GO" id="GO:0000902">
    <property type="term" value="P:cell morphogenesis"/>
    <property type="evidence" value="ECO:0007669"/>
    <property type="project" value="InterPro"/>
</dbReference>
<name>A0A0R1WMF8_9LACO</name>
<evidence type="ECO:0000256" key="4">
    <source>
        <dbReference type="ARBA" id="ARBA00023306"/>
    </source>
</evidence>
<gene>
    <name evidence="6" type="primary">minC</name>
    <name evidence="10" type="ORF">FC40_GL000886</name>
</gene>
<keyword evidence="4 6" id="KW-0131">Cell cycle</keyword>
<comment type="caution">
    <text evidence="10">The sequence shown here is derived from an EMBL/GenBank/DDBJ whole genome shotgun (WGS) entry which is preliminary data.</text>
</comment>
<keyword evidence="7" id="KW-0175">Coiled coil</keyword>
<dbReference type="InterPro" id="IPR036145">
    <property type="entry name" value="MinC_C_sf"/>
</dbReference>
<evidence type="ECO:0000256" key="5">
    <source>
        <dbReference type="ARBA" id="ARBA00046874"/>
    </source>
</evidence>
<comment type="similarity">
    <text evidence="1 6">Belongs to the MinC family.</text>
</comment>
<evidence type="ECO:0000256" key="2">
    <source>
        <dbReference type="ARBA" id="ARBA00022618"/>
    </source>
</evidence>
<dbReference type="InterPro" id="IPR016098">
    <property type="entry name" value="CAP/MinC_C"/>
</dbReference>
<dbReference type="InterPro" id="IPR013033">
    <property type="entry name" value="MinC"/>
</dbReference>
<dbReference type="InterPro" id="IPR005526">
    <property type="entry name" value="Septum_form_inhib_MinC_C"/>
</dbReference>
<dbReference type="EMBL" id="AZGD01000090">
    <property type="protein sequence ID" value="KRM19096.1"/>
    <property type="molecule type" value="Genomic_DNA"/>
</dbReference>